<evidence type="ECO:0000313" key="2">
    <source>
        <dbReference type="Proteomes" id="UP000625735"/>
    </source>
</evidence>
<dbReference type="Proteomes" id="UP000625735">
    <property type="component" value="Unassembled WGS sequence"/>
</dbReference>
<comment type="caution">
    <text evidence="1">The sequence shown here is derived from an EMBL/GenBank/DDBJ whole genome shotgun (WGS) entry which is preliminary data.</text>
</comment>
<proteinExistence type="predicted"/>
<reference evidence="1" key="1">
    <citation type="journal article" date="2014" name="Int. J. Syst. Evol. Microbiol.">
        <title>Complete genome sequence of Corynebacterium casei LMG S-19264T (=DSM 44701T), isolated from a smear-ripened cheese.</title>
        <authorList>
            <consortium name="US DOE Joint Genome Institute (JGI-PGF)"/>
            <person name="Walter F."/>
            <person name="Albersmeier A."/>
            <person name="Kalinowski J."/>
            <person name="Ruckert C."/>
        </authorList>
    </citation>
    <scope>NUCLEOTIDE SEQUENCE</scope>
    <source>
        <strain evidence="1">CGMCC 1.12506</strain>
    </source>
</reference>
<sequence length="247" mass="29908">MNFQKYSIVTSILFTFLCCCCTGNDNFINLSNKSYNLIIESRDTIEIDFYDTTYCRFDYYRIDNESQWKIEKVDNTYFLLSQNGFKIKFDKHFNKNNKCVFFNFTEIPIELKERKPKWNREEIYGSWQRKSDVKIHELIKKNKYSLPPPPPHITYDENDENIVYPAFLKIDKDSISLLEWNRIEKSDIRINLSNDILFFNVKKHEGLDKMRKIEINKKNKDTLYVEITYETFTYYETKKDTLIKVIR</sequence>
<name>A0A916Y4C2_9FLAO</name>
<organism evidence="1 2">
    <name type="scientific">Flavobacterium orientale</name>
    <dbReference type="NCBI Taxonomy" id="1756020"/>
    <lineage>
        <taxon>Bacteria</taxon>
        <taxon>Pseudomonadati</taxon>
        <taxon>Bacteroidota</taxon>
        <taxon>Flavobacteriia</taxon>
        <taxon>Flavobacteriales</taxon>
        <taxon>Flavobacteriaceae</taxon>
        <taxon>Flavobacterium</taxon>
    </lineage>
</organism>
<dbReference type="AlphaFoldDB" id="A0A916Y4C2"/>
<dbReference type="EMBL" id="BMFG01000008">
    <property type="protein sequence ID" value="GGD30752.1"/>
    <property type="molecule type" value="Genomic_DNA"/>
</dbReference>
<accession>A0A916Y4C2</accession>
<dbReference type="RefSeq" id="WP_188362544.1">
    <property type="nucleotide sequence ID" value="NZ_BMFG01000008.1"/>
</dbReference>
<reference evidence="1" key="2">
    <citation type="submission" date="2020-09" db="EMBL/GenBank/DDBJ databases">
        <authorList>
            <person name="Sun Q."/>
            <person name="Zhou Y."/>
        </authorList>
    </citation>
    <scope>NUCLEOTIDE SEQUENCE</scope>
    <source>
        <strain evidence="1">CGMCC 1.12506</strain>
    </source>
</reference>
<keyword evidence="2" id="KW-1185">Reference proteome</keyword>
<evidence type="ECO:0000313" key="1">
    <source>
        <dbReference type="EMBL" id="GGD30752.1"/>
    </source>
</evidence>
<gene>
    <name evidence="1" type="ORF">GCM10011343_21130</name>
</gene>
<protein>
    <submittedName>
        <fullName evidence="1">Uncharacterized protein</fullName>
    </submittedName>
</protein>